<reference evidence="4 5" key="1">
    <citation type="submission" date="2014-04" db="EMBL/GenBank/DDBJ databases">
        <authorList>
            <consortium name="DOE Joint Genome Institute"/>
            <person name="Kuo A."/>
            <person name="Girlanda M."/>
            <person name="Perotto S."/>
            <person name="Kohler A."/>
            <person name="Nagy L.G."/>
            <person name="Floudas D."/>
            <person name="Copeland A."/>
            <person name="Barry K.W."/>
            <person name="Cichocki N."/>
            <person name="Veneault-Fourrey C."/>
            <person name="LaButti K."/>
            <person name="Lindquist E.A."/>
            <person name="Lipzen A."/>
            <person name="Lundell T."/>
            <person name="Morin E."/>
            <person name="Murat C."/>
            <person name="Sun H."/>
            <person name="Tunlid A."/>
            <person name="Henrissat B."/>
            <person name="Grigoriev I.V."/>
            <person name="Hibbett D.S."/>
            <person name="Martin F."/>
            <person name="Nordberg H.P."/>
            <person name="Cantor M.N."/>
            <person name="Hua S.X."/>
        </authorList>
    </citation>
    <scope>NUCLEOTIDE SEQUENCE [LARGE SCALE GENOMIC DNA]</scope>
    <source>
        <strain evidence="4 5">MUT 4182</strain>
    </source>
</reference>
<dbReference type="InterPro" id="IPR011989">
    <property type="entry name" value="ARM-like"/>
</dbReference>
<dbReference type="PROSITE" id="PS50077">
    <property type="entry name" value="HEAT_REPEAT"/>
    <property type="match status" value="1"/>
</dbReference>
<dbReference type="SUPFAM" id="SSF48371">
    <property type="entry name" value="ARM repeat"/>
    <property type="match status" value="1"/>
</dbReference>
<dbReference type="Gene3D" id="1.25.10.10">
    <property type="entry name" value="Leucine-rich Repeat Variant"/>
    <property type="match status" value="1"/>
</dbReference>
<dbReference type="AlphaFoldDB" id="A0A0C3QPJ1"/>
<dbReference type="GO" id="GO:0048487">
    <property type="term" value="F:beta-tubulin binding"/>
    <property type="evidence" value="ECO:0007669"/>
    <property type="project" value="InterPro"/>
</dbReference>
<feature type="region of interest" description="Disordered" evidence="2">
    <location>
        <begin position="287"/>
        <end position="307"/>
    </location>
</feature>
<dbReference type="InterPro" id="IPR033162">
    <property type="entry name" value="TBCD"/>
</dbReference>
<dbReference type="HOGENOM" id="CLU_003043_2_0_1"/>
<dbReference type="InterPro" id="IPR021133">
    <property type="entry name" value="HEAT_type_2"/>
</dbReference>
<dbReference type="Pfam" id="PF25767">
    <property type="entry name" value="ARM_TBCD_2nd"/>
    <property type="match status" value="1"/>
</dbReference>
<dbReference type="Proteomes" id="UP000054248">
    <property type="component" value="Unassembled WGS sequence"/>
</dbReference>
<dbReference type="GO" id="GO:0007023">
    <property type="term" value="P:post-chaperonin tubulin folding pathway"/>
    <property type="evidence" value="ECO:0007669"/>
    <property type="project" value="InterPro"/>
</dbReference>
<sequence length="705" mass="78775">MDPALKASDDREEDRVQFSYFTRFEEYQKHSTRLLDIGEDPEQHDEAYDLYRRIAMILDSYQEQSYLLDPFLERMLMPPLQKFKERARRMVEGKASYDGKAWQGLPSLIYHLIKTRGAKTAVRFFPHTTEDLEVALAYLSTQDATASMNWETRYIVLLWLSLVAMLPFDLAQFDRGNPGSTFERLEAAGKTNLEKAGLEREGAALLLTRLYSRDQTTRSEQAIGTLHMLSETTKSGSGLKEADLAPMHNLLEAVRSNPVFTSNTLVRKWATKLEGRLGLCELPPPRARQAKGKHLQPTTDPSQGHGVHSAVDFDVPDTIENTIESLLTSLQDRDTVVRWSAAKGLARVAERLPEEYASQVLETVIGLFSIHAFDGAGGVQDLPPASEATWHGATLACAEIARRGLIGDEQLPELIDWLKRGLYFDIRKGAHSIGSNVRDAVCYVLWAMARAQTKESFRPFYLEMARRLVTVSVFDREVHVRRAASAAFQEHVGRMSLFPHGIDIIRQADFFAVSARRSAFTLAAPQVAEHDEYRDFLVNHLLTVSLKHWDPALRQPAAVALRKICEEDLLTLGPACAATVAVFLKSIDSNEVHGGLLALAEIADAYKQSKEPSTEAHRLQIFEYIVNTPPSVFSRYKNDLILEAACIGLANTLSKDALALANTKTPWKDIVMAGIKHRVEGVPEAAALAMRAASELFNCSAELER</sequence>
<dbReference type="GO" id="GO:0007021">
    <property type="term" value="P:tubulin complex assembly"/>
    <property type="evidence" value="ECO:0007669"/>
    <property type="project" value="InterPro"/>
</dbReference>
<dbReference type="InterPro" id="IPR058033">
    <property type="entry name" value="ARM_TBCD_2nd"/>
</dbReference>
<feature type="domain" description="Tubulin-folding cofactor D ARM repeats" evidence="3">
    <location>
        <begin position="299"/>
        <end position="502"/>
    </location>
</feature>
<reference evidence="5" key="2">
    <citation type="submission" date="2015-01" db="EMBL/GenBank/DDBJ databases">
        <title>Evolutionary Origins and Diversification of the Mycorrhizal Mutualists.</title>
        <authorList>
            <consortium name="DOE Joint Genome Institute"/>
            <consortium name="Mycorrhizal Genomics Consortium"/>
            <person name="Kohler A."/>
            <person name="Kuo A."/>
            <person name="Nagy L.G."/>
            <person name="Floudas D."/>
            <person name="Copeland A."/>
            <person name="Barry K.W."/>
            <person name="Cichocki N."/>
            <person name="Veneault-Fourrey C."/>
            <person name="LaButti K."/>
            <person name="Lindquist E.A."/>
            <person name="Lipzen A."/>
            <person name="Lundell T."/>
            <person name="Morin E."/>
            <person name="Murat C."/>
            <person name="Riley R."/>
            <person name="Ohm R."/>
            <person name="Sun H."/>
            <person name="Tunlid A."/>
            <person name="Henrissat B."/>
            <person name="Grigoriev I.V."/>
            <person name="Hibbett D.S."/>
            <person name="Martin F."/>
        </authorList>
    </citation>
    <scope>NUCLEOTIDE SEQUENCE [LARGE SCALE GENOMIC DNA]</scope>
    <source>
        <strain evidence="5">MUT 4182</strain>
    </source>
</reference>
<evidence type="ECO:0000256" key="1">
    <source>
        <dbReference type="PROSITE-ProRule" id="PRU00103"/>
    </source>
</evidence>
<accession>A0A0C3QPJ1</accession>
<feature type="repeat" description="HEAT" evidence="1">
    <location>
        <begin position="322"/>
        <end position="359"/>
    </location>
</feature>
<dbReference type="PANTHER" id="PTHR12658:SF0">
    <property type="entry name" value="TUBULIN-SPECIFIC CHAPERONE D"/>
    <property type="match status" value="1"/>
</dbReference>
<dbReference type="OrthoDB" id="1735853at2759"/>
<gene>
    <name evidence="4" type="ORF">M407DRAFT_21660</name>
</gene>
<protein>
    <recommendedName>
        <fullName evidence="3">Tubulin-folding cofactor D ARM repeats domain-containing protein</fullName>
    </recommendedName>
</protein>
<dbReference type="GO" id="GO:0005096">
    <property type="term" value="F:GTPase activator activity"/>
    <property type="evidence" value="ECO:0007669"/>
    <property type="project" value="InterPro"/>
</dbReference>
<dbReference type="GO" id="GO:0000226">
    <property type="term" value="P:microtubule cytoskeleton organization"/>
    <property type="evidence" value="ECO:0007669"/>
    <property type="project" value="TreeGrafter"/>
</dbReference>
<dbReference type="EMBL" id="KN822985">
    <property type="protein sequence ID" value="KIO29269.1"/>
    <property type="molecule type" value="Genomic_DNA"/>
</dbReference>
<dbReference type="PANTHER" id="PTHR12658">
    <property type="entry name" value="BETA-TUBULIN COFACTOR D"/>
    <property type="match status" value="1"/>
</dbReference>
<dbReference type="Pfam" id="PF23579">
    <property type="entry name" value="ARM_TBCD"/>
    <property type="match status" value="1"/>
</dbReference>
<evidence type="ECO:0000256" key="2">
    <source>
        <dbReference type="SAM" id="MobiDB-lite"/>
    </source>
</evidence>
<name>A0A0C3QPJ1_9AGAM</name>
<proteinExistence type="predicted"/>
<evidence type="ECO:0000313" key="4">
    <source>
        <dbReference type="EMBL" id="KIO29269.1"/>
    </source>
</evidence>
<dbReference type="STRING" id="1051891.A0A0C3QPJ1"/>
<evidence type="ECO:0000313" key="5">
    <source>
        <dbReference type="Proteomes" id="UP000054248"/>
    </source>
</evidence>
<dbReference type="InterPro" id="IPR016024">
    <property type="entry name" value="ARM-type_fold"/>
</dbReference>
<evidence type="ECO:0000259" key="3">
    <source>
        <dbReference type="Pfam" id="PF25767"/>
    </source>
</evidence>
<organism evidence="4 5">
    <name type="scientific">Tulasnella calospora MUT 4182</name>
    <dbReference type="NCBI Taxonomy" id="1051891"/>
    <lineage>
        <taxon>Eukaryota</taxon>
        <taxon>Fungi</taxon>
        <taxon>Dikarya</taxon>
        <taxon>Basidiomycota</taxon>
        <taxon>Agaricomycotina</taxon>
        <taxon>Agaricomycetes</taxon>
        <taxon>Cantharellales</taxon>
        <taxon>Tulasnellaceae</taxon>
        <taxon>Tulasnella</taxon>
    </lineage>
</organism>
<keyword evidence="5" id="KW-1185">Reference proteome</keyword>